<dbReference type="KEGG" id="ssg:Selsp_0216"/>
<dbReference type="SUPFAM" id="SSF55073">
    <property type="entry name" value="Nucleotide cyclase"/>
    <property type="match status" value="1"/>
</dbReference>
<dbReference type="InterPro" id="IPR029787">
    <property type="entry name" value="Nucleotide_cyclase"/>
</dbReference>
<dbReference type="OrthoDB" id="9804955at2"/>
<dbReference type="Proteomes" id="UP000011124">
    <property type="component" value="Chromosome"/>
</dbReference>
<proteinExistence type="predicted"/>
<evidence type="ECO:0000313" key="4">
    <source>
        <dbReference type="Proteomes" id="UP000003505"/>
    </source>
</evidence>
<dbReference type="GO" id="GO:0071111">
    <property type="term" value="F:cyclic-guanylate-specific phosphodiesterase activity"/>
    <property type="evidence" value="ECO:0007669"/>
    <property type="project" value="InterPro"/>
</dbReference>
<dbReference type="Gene3D" id="3.30.450.20">
    <property type="entry name" value="PAS domain"/>
    <property type="match status" value="1"/>
</dbReference>
<dbReference type="eggNOG" id="COG2199">
    <property type="taxonomic scope" value="Bacteria"/>
</dbReference>
<reference evidence="2 5" key="2">
    <citation type="submission" date="2011-04" db="EMBL/GenBank/DDBJ databases">
        <title>The complete genome of Selenomonas sputigena DSM 20758.</title>
        <authorList>
            <consortium name="US DOE Joint Genome Institute (JGI-PGF)"/>
            <person name="Lucas S."/>
            <person name="Copeland A."/>
            <person name="Lapidus A."/>
            <person name="Bruce D."/>
            <person name="Goodwin L."/>
            <person name="Pitluck S."/>
            <person name="Peters L."/>
            <person name="Kyrpides N."/>
            <person name="Mavromatis K."/>
            <person name="Ivanova N."/>
            <person name="Ovchinnikova G."/>
            <person name="Teshima H."/>
            <person name="Detter J.C."/>
            <person name="Tapia R."/>
            <person name="Han C."/>
            <person name="Land M."/>
            <person name="Hauser L."/>
            <person name="Markowitz V."/>
            <person name="Cheng J.-F."/>
            <person name="Hugenholtz P."/>
            <person name="Woyke T."/>
            <person name="Wu D."/>
            <person name="Gronow S."/>
            <person name="Wellnitz S."/>
            <person name="Schneider S."/>
            <person name="Klenk H.-P."/>
            <person name="Eisen J.A."/>
        </authorList>
    </citation>
    <scope>NUCLEOTIDE SEQUENCE [LARGE SCALE GENOMIC DNA]</scope>
    <source>
        <strain evidence="2">ATCC 35185</strain>
        <strain evidence="5">ATCC 35185 / DSM 20758 / VPI D19B-28</strain>
    </source>
</reference>
<dbReference type="RefSeq" id="WP_006193873.1">
    <property type="nucleotide sequence ID" value="NC_015437.1"/>
</dbReference>
<dbReference type="EMBL" id="ACKP02000052">
    <property type="protein sequence ID" value="EEX76121.1"/>
    <property type="molecule type" value="Genomic_DNA"/>
</dbReference>
<protein>
    <submittedName>
        <fullName evidence="2 3">Diguanylate cyclase</fullName>
    </submittedName>
</protein>
<accession>C9LYE8</accession>
<evidence type="ECO:0000313" key="2">
    <source>
        <dbReference type="EMBL" id="AEB99193.1"/>
    </source>
</evidence>
<name>C9LYE8_SELS3</name>
<dbReference type="PANTHER" id="PTHR33121">
    <property type="entry name" value="CYCLIC DI-GMP PHOSPHODIESTERASE PDEF"/>
    <property type="match status" value="1"/>
</dbReference>
<organism evidence="3 4">
    <name type="scientific">Selenomonas sputigena (strain ATCC 35185 / DSM 20758 / CCUG 44933 / VPI D19B-28)</name>
    <dbReference type="NCBI Taxonomy" id="546271"/>
    <lineage>
        <taxon>Bacteria</taxon>
        <taxon>Bacillati</taxon>
        <taxon>Bacillota</taxon>
        <taxon>Negativicutes</taxon>
        <taxon>Selenomonadales</taxon>
        <taxon>Selenomonadaceae</taxon>
        <taxon>Selenomonas</taxon>
    </lineage>
</organism>
<dbReference type="InterPro" id="IPR043128">
    <property type="entry name" value="Rev_trsase/Diguanyl_cyclase"/>
</dbReference>
<dbReference type="Pfam" id="PF00990">
    <property type="entry name" value="GGDEF"/>
    <property type="match status" value="1"/>
</dbReference>
<sequence length="304" mass="34109">MERYKTPVAGYENQCVELLLEKLGVVTFDYDIEHDVLLLAKARDGMTEKRFEGFCRTLCTENRGMIHPDSVEQLVALFRGQTTGVREVLLDMAEVPQGRYSWYEVAVKLLRDETGRVQRTIGILWDIESSMGKMEQSFAHFRSERDSVTGILNGAGLEKAVQTYLAGHGRDESNALMAISFGNICQLAEQRGKHWTDQLLVRICKAVGSFFRAGDVIAHLGDGQFAVFVKDMERTEVMDMKARAIRTLFGGENTQFGGYGLECRIAVSYYPEDGTSFHELLQTAEKRQSLDRGDKAAAKLLTLA</sequence>
<dbReference type="Gene3D" id="3.30.70.270">
    <property type="match status" value="1"/>
</dbReference>
<dbReference type="STRING" id="546271.Selsp_0216"/>
<dbReference type="SUPFAM" id="SSF55785">
    <property type="entry name" value="PYP-like sensor domain (PAS domain)"/>
    <property type="match status" value="1"/>
</dbReference>
<dbReference type="EMBL" id="CP002637">
    <property type="protein sequence ID" value="AEB99193.1"/>
    <property type="molecule type" value="Genomic_DNA"/>
</dbReference>
<dbReference type="HOGENOM" id="CLU_952806_0_0_9"/>
<gene>
    <name evidence="2" type="ordered locus">Selsp_0216</name>
    <name evidence="3" type="ORF">SELSPUOL_02508</name>
</gene>
<dbReference type="InterPro" id="IPR035965">
    <property type="entry name" value="PAS-like_dom_sf"/>
</dbReference>
<dbReference type="Proteomes" id="UP000003505">
    <property type="component" value="Unassembled WGS sequence"/>
</dbReference>
<dbReference type="SMART" id="SM00267">
    <property type="entry name" value="GGDEF"/>
    <property type="match status" value="1"/>
</dbReference>
<feature type="domain" description="GGDEF" evidence="1">
    <location>
        <begin position="172"/>
        <end position="304"/>
    </location>
</feature>
<dbReference type="PROSITE" id="PS50887">
    <property type="entry name" value="GGDEF"/>
    <property type="match status" value="1"/>
</dbReference>
<evidence type="ECO:0000259" key="1">
    <source>
        <dbReference type="PROSITE" id="PS50887"/>
    </source>
</evidence>
<evidence type="ECO:0000313" key="5">
    <source>
        <dbReference type="Proteomes" id="UP000011124"/>
    </source>
</evidence>
<dbReference type="InterPro" id="IPR000160">
    <property type="entry name" value="GGDEF_dom"/>
</dbReference>
<dbReference type="PANTHER" id="PTHR33121:SF71">
    <property type="entry name" value="OXYGEN SENSOR PROTEIN DOSP"/>
    <property type="match status" value="1"/>
</dbReference>
<evidence type="ECO:0000313" key="3">
    <source>
        <dbReference type="EMBL" id="EEX76121.1"/>
    </source>
</evidence>
<dbReference type="InterPro" id="IPR050706">
    <property type="entry name" value="Cyclic-di-GMP_PDE-like"/>
</dbReference>
<keyword evidence="5" id="KW-1185">Reference proteome</keyword>
<dbReference type="AlphaFoldDB" id="C9LYE8"/>
<reference evidence="3 4" key="1">
    <citation type="submission" date="2009-09" db="EMBL/GenBank/DDBJ databases">
        <authorList>
            <person name="Weinstock G."/>
            <person name="Sodergren E."/>
            <person name="Clifton S."/>
            <person name="Fulton L."/>
            <person name="Fulton B."/>
            <person name="Courtney L."/>
            <person name="Fronick C."/>
            <person name="Harrison M."/>
            <person name="Strong C."/>
            <person name="Farmer C."/>
            <person name="Delahaunty K."/>
            <person name="Markovic C."/>
            <person name="Hall O."/>
            <person name="Minx P."/>
            <person name="Tomlinson C."/>
            <person name="Mitreva M."/>
            <person name="Nelson J."/>
            <person name="Hou S."/>
            <person name="Wollam A."/>
            <person name="Pepin K.H."/>
            <person name="Johnson M."/>
            <person name="Bhonagiri V."/>
            <person name="Nash W.E."/>
            <person name="Warren W."/>
            <person name="Chinwalla A."/>
            <person name="Mardis E.R."/>
            <person name="Wilson R.K."/>
        </authorList>
    </citation>
    <scope>NUCLEOTIDE SEQUENCE [LARGE SCALE GENOMIC DNA]</scope>
    <source>
        <strain evidence="3">ATCC 35185</strain>
        <strain evidence="4">ATCC 35185 / DSM 20758 / VPI D19B-28</strain>
    </source>
</reference>